<reference evidence="2" key="2">
    <citation type="submission" date="2019-11" db="EMBL/GenBank/DDBJ databases">
        <authorList>
            <person name="Feng L."/>
        </authorList>
    </citation>
    <scope>NUCLEOTIDE SEQUENCE</scope>
    <source>
        <strain evidence="2">BdentiumLFYP24</strain>
    </source>
</reference>
<protein>
    <submittedName>
        <fullName evidence="2">Uncharacterized protein</fullName>
    </submittedName>
</protein>
<evidence type="ECO:0000313" key="2">
    <source>
        <dbReference type="EMBL" id="VYT18371.1"/>
    </source>
</evidence>
<sequence>MRIQAASECDRLGQWRARGVSFRKKTGSARELIGSTAAGYVIDQSHGKLDDPNTSCALPIELEP</sequence>
<proteinExistence type="predicted"/>
<organism evidence="2">
    <name type="scientific">Bifidobacterium dentium</name>
    <dbReference type="NCBI Taxonomy" id="1689"/>
    <lineage>
        <taxon>Bacteria</taxon>
        <taxon>Bacillati</taxon>
        <taxon>Actinomycetota</taxon>
        <taxon>Actinomycetes</taxon>
        <taxon>Bifidobacteriales</taxon>
        <taxon>Bifidobacteriaceae</taxon>
        <taxon>Bifidobacterium</taxon>
    </lineage>
</organism>
<dbReference type="EMBL" id="CACRSP010000014">
    <property type="protein sequence ID" value="VYT18371.1"/>
    <property type="molecule type" value="Genomic_DNA"/>
</dbReference>
<evidence type="ECO:0000313" key="3">
    <source>
        <dbReference type="Proteomes" id="UP000429211"/>
    </source>
</evidence>
<dbReference type="Proteomes" id="UP000429211">
    <property type="component" value="Unassembled WGS sequence"/>
</dbReference>
<evidence type="ECO:0000313" key="1">
    <source>
        <dbReference type="EMBL" id="KAB7459551.1"/>
    </source>
</evidence>
<gene>
    <name evidence="2" type="ORF">BDLFYP24_00436</name>
    <name evidence="1" type="ORF">GBB04_09575</name>
</gene>
<dbReference type="AlphaFoldDB" id="A0A6N2UQ19"/>
<name>A0A6N2UQ19_9BIFI</name>
<dbReference type="EMBL" id="WDPD01000013">
    <property type="protein sequence ID" value="KAB7459551.1"/>
    <property type="molecule type" value="Genomic_DNA"/>
</dbReference>
<reference evidence="1 3" key="1">
    <citation type="journal article" date="2019" name="Nat. Med.">
        <title>A library of human gut bacterial isolates paired with longitudinal multiomics data enables mechanistic microbiome research.</title>
        <authorList>
            <person name="Poyet M."/>
            <person name="Groussin M."/>
            <person name="Gibbons S.M."/>
            <person name="Avila-Pacheco J."/>
            <person name="Jiang X."/>
            <person name="Kearney S.M."/>
            <person name="Perrotta A.R."/>
            <person name="Berdy B."/>
            <person name="Zhao S."/>
            <person name="Lieberman T.D."/>
            <person name="Swanson P.K."/>
            <person name="Smith M."/>
            <person name="Roesemann S."/>
            <person name="Alexander J.E."/>
            <person name="Rich S.A."/>
            <person name="Livny J."/>
            <person name="Vlamakis H."/>
            <person name="Clish C."/>
            <person name="Bullock K."/>
            <person name="Deik A."/>
            <person name="Scott J."/>
            <person name="Pierce K.A."/>
            <person name="Xavier R.J."/>
            <person name="Alm E.J."/>
        </authorList>
    </citation>
    <scope>NUCLEOTIDE SEQUENCE [LARGE SCALE GENOMIC DNA]</scope>
    <source>
        <strain evidence="1 3">BIOML-A2</strain>
    </source>
</reference>
<accession>A0A6N2UQ19</accession>